<dbReference type="PROSITE" id="PS51781">
    <property type="entry name" value="SH3B"/>
    <property type="match status" value="1"/>
</dbReference>
<dbReference type="InterPro" id="IPR003646">
    <property type="entry name" value="SH3-like_bac-type"/>
</dbReference>
<organism evidence="2 3">
    <name type="scientific">Metabacillus herbersteinensis</name>
    <dbReference type="NCBI Taxonomy" id="283816"/>
    <lineage>
        <taxon>Bacteria</taxon>
        <taxon>Bacillati</taxon>
        <taxon>Bacillota</taxon>
        <taxon>Bacilli</taxon>
        <taxon>Bacillales</taxon>
        <taxon>Bacillaceae</taxon>
        <taxon>Metabacillus</taxon>
    </lineage>
</organism>
<accession>A0ABV6GEW1</accession>
<comment type="caution">
    <text evidence="2">The sequence shown here is derived from an EMBL/GenBank/DDBJ whole genome shotgun (WGS) entry which is preliminary data.</text>
</comment>
<dbReference type="Proteomes" id="UP001589854">
    <property type="component" value="Unassembled WGS sequence"/>
</dbReference>
<gene>
    <name evidence="2" type="ORF">ACFFIX_12360</name>
</gene>
<reference evidence="2 3" key="1">
    <citation type="submission" date="2024-09" db="EMBL/GenBank/DDBJ databases">
        <authorList>
            <person name="Sun Q."/>
            <person name="Mori K."/>
        </authorList>
    </citation>
    <scope>NUCLEOTIDE SEQUENCE [LARGE SCALE GENOMIC DNA]</scope>
    <source>
        <strain evidence="2 3">CCM 7228</strain>
    </source>
</reference>
<name>A0ABV6GEW1_9BACI</name>
<keyword evidence="3" id="KW-1185">Reference proteome</keyword>
<evidence type="ECO:0000313" key="2">
    <source>
        <dbReference type="EMBL" id="MFC0272228.1"/>
    </source>
</evidence>
<dbReference type="EMBL" id="JBHLVO010000009">
    <property type="protein sequence ID" value="MFC0272228.1"/>
    <property type="molecule type" value="Genomic_DNA"/>
</dbReference>
<evidence type="ECO:0000313" key="3">
    <source>
        <dbReference type="Proteomes" id="UP001589854"/>
    </source>
</evidence>
<proteinExistence type="predicted"/>
<evidence type="ECO:0000259" key="1">
    <source>
        <dbReference type="PROSITE" id="PS51781"/>
    </source>
</evidence>
<sequence>MLKKKIIPITLVFGLGFAVSSVSLPVSKASADAVLASVEWVLSKINPLEDRVASLEAQIQQLSDGDNSGGSLTPIQDKSTLTITSPTIVKSGAGSHYSTMLNAPQNTILTFYQDFTNSITGEKWYLVRLSNNRLGAILANKAQVSVTPYSGSYTKVVMNQNAPIRRGASSSYEVYYTAARDSVVNYHSTYTNSISGEKWYLVNLSSGKVGAVSAKHAEVIK</sequence>
<protein>
    <recommendedName>
        <fullName evidence="1">SH3b domain-containing protein</fullName>
    </recommendedName>
</protein>
<dbReference type="RefSeq" id="WP_378934333.1">
    <property type="nucleotide sequence ID" value="NZ_JBHLVO010000009.1"/>
</dbReference>
<dbReference type="Gene3D" id="2.30.30.40">
    <property type="entry name" value="SH3 Domains"/>
    <property type="match status" value="1"/>
</dbReference>
<feature type="domain" description="SH3b" evidence="1">
    <location>
        <begin position="150"/>
        <end position="221"/>
    </location>
</feature>